<sequence>MSLCVADVRLKATSLNYSAVFIHTREQNITYNLFDPPLPECSLEPGGPMDPAFAQFIERSTPLPSSLTYYGIMHATSSSAKIKQTKPAHIRLLPST</sequence>
<name>A0A8H4QFA3_9AGAR</name>
<dbReference type="EMBL" id="JAACJL010000060">
    <property type="protein sequence ID" value="KAF4609631.1"/>
    <property type="molecule type" value="Genomic_DNA"/>
</dbReference>
<dbReference type="Proteomes" id="UP000521872">
    <property type="component" value="Unassembled WGS sequence"/>
</dbReference>
<protein>
    <submittedName>
        <fullName evidence="1">Uncharacterized protein</fullName>
    </submittedName>
</protein>
<proteinExistence type="predicted"/>
<reference evidence="1 2" key="1">
    <citation type="submission" date="2019-12" db="EMBL/GenBank/DDBJ databases">
        <authorList>
            <person name="Floudas D."/>
            <person name="Bentzer J."/>
            <person name="Ahren D."/>
            <person name="Johansson T."/>
            <person name="Persson P."/>
            <person name="Tunlid A."/>
        </authorList>
    </citation>
    <scope>NUCLEOTIDE SEQUENCE [LARGE SCALE GENOMIC DNA]</scope>
    <source>
        <strain evidence="1 2">CBS 102.39</strain>
    </source>
</reference>
<dbReference type="AlphaFoldDB" id="A0A8H4QFA3"/>
<organism evidence="1 2">
    <name type="scientific">Agrocybe pediades</name>
    <dbReference type="NCBI Taxonomy" id="84607"/>
    <lineage>
        <taxon>Eukaryota</taxon>
        <taxon>Fungi</taxon>
        <taxon>Dikarya</taxon>
        <taxon>Basidiomycota</taxon>
        <taxon>Agaricomycotina</taxon>
        <taxon>Agaricomycetes</taxon>
        <taxon>Agaricomycetidae</taxon>
        <taxon>Agaricales</taxon>
        <taxon>Agaricineae</taxon>
        <taxon>Strophariaceae</taxon>
        <taxon>Agrocybe</taxon>
    </lineage>
</organism>
<evidence type="ECO:0000313" key="2">
    <source>
        <dbReference type="Proteomes" id="UP000521872"/>
    </source>
</evidence>
<comment type="caution">
    <text evidence="1">The sequence shown here is derived from an EMBL/GenBank/DDBJ whole genome shotgun (WGS) entry which is preliminary data.</text>
</comment>
<keyword evidence="2" id="KW-1185">Reference proteome</keyword>
<gene>
    <name evidence="1" type="ORF">D9613_011924</name>
</gene>
<accession>A0A8H4QFA3</accession>
<evidence type="ECO:0000313" key="1">
    <source>
        <dbReference type="EMBL" id="KAF4609631.1"/>
    </source>
</evidence>